<dbReference type="InterPro" id="IPR032675">
    <property type="entry name" value="LRR_dom_sf"/>
</dbReference>
<dbReference type="Gene3D" id="3.80.10.10">
    <property type="entry name" value="Ribonuclease Inhibitor"/>
    <property type="match status" value="2"/>
</dbReference>
<keyword evidence="1" id="KW-0677">Repeat</keyword>
<accession>A0ABD0UY51</accession>
<name>A0ABD0UY51_DENTH</name>
<dbReference type="PANTHER" id="PTHR33463">
    <property type="entry name" value="NB-ARC DOMAIN-CONTAINING PROTEIN-RELATED"/>
    <property type="match status" value="1"/>
</dbReference>
<comment type="caution">
    <text evidence="3">The sequence shown here is derived from an EMBL/GenBank/DDBJ whole genome shotgun (WGS) entry which is preliminary data.</text>
</comment>
<protein>
    <recommendedName>
        <fullName evidence="2">Disease resistance R13L4/SHOC-2-like LRR domain-containing protein</fullName>
    </recommendedName>
</protein>
<dbReference type="InterPro" id="IPR050905">
    <property type="entry name" value="Plant_NBS-LRR"/>
</dbReference>
<gene>
    <name evidence="3" type="ORF">M5K25_015793</name>
</gene>
<evidence type="ECO:0000313" key="3">
    <source>
        <dbReference type="EMBL" id="KAL0915381.1"/>
    </source>
</evidence>
<reference evidence="3 4" key="1">
    <citation type="journal article" date="2024" name="Plant Biotechnol. J.">
        <title>Dendrobium thyrsiflorum genome and its molecular insights into genes involved in important horticultural traits.</title>
        <authorList>
            <person name="Chen B."/>
            <person name="Wang J.Y."/>
            <person name="Zheng P.J."/>
            <person name="Li K.L."/>
            <person name="Liang Y.M."/>
            <person name="Chen X.F."/>
            <person name="Zhang C."/>
            <person name="Zhao X."/>
            <person name="He X."/>
            <person name="Zhang G.Q."/>
            <person name="Liu Z.J."/>
            <person name="Xu Q."/>
        </authorList>
    </citation>
    <scope>NUCLEOTIDE SEQUENCE [LARGE SCALE GENOMIC DNA]</scope>
    <source>
        <strain evidence="3">GZMU011</strain>
    </source>
</reference>
<dbReference type="Proteomes" id="UP001552299">
    <property type="component" value="Unassembled WGS sequence"/>
</dbReference>
<proteinExistence type="predicted"/>
<evidence type="ECO:0000259" key="2">
    <source>
        <dbReference type="Pfam" id="PF23598"/>
    </source>
</evidence>
<keyword evidence="4" id="KW-1185">Reference proteome</keyword>
<organism evidence="3 4">
    <name type="scientific">Dendrobium thyrsiflorum</name>
    <name type="common">Pinecone-like raceme dendrobium</name>
    <name type="synonym">Orchid</name>
    <dbReference type="NCBI Taxonomy" id="117978"/>
    <lineage>
        <taxon>Eukaryota</taxon>
        <taxon>Viridiplantae</taxon>
        <taxon>Streptophyta</taxon>
        <taxon>Embryophyta</taxon>
        <taxon>Tracheophyta</taxon>
        <taxon>Spermatophyta</taxon>
        <taxon>Magnoliopsida</taxon>
        <taxon>Liliopsida</taxon>
        <taxon>Asparagales</taxon>
        <taxon>Orchidaceae</taxon>
        <taxon>Epidendroideae</taxon>
        <taxon>Malaxideae</taxon>
        <taxon>Dendrobiinae</taxon>
        <taxon>Dendrobium</taxon>
    </lineage>
</organism>
<evidence type="ECO:0000313" key="4">
    <source>
        <dbReference type="Proteomes" id="UP001552299"/>
    </source>
</evidence>
<dbReference type="AlphaFoldDB" id="A0ABD0UY51"/>
<sequence>MSLFGSGVSLPSNCFKLETLMVQRSFSFVSIVKGFFQGTPALAYLDLSYTVINELPQEIGLLGNLRYLNISHTRIPSLPMELSKLCELRFLLLRDLKSFIIPSGLLEKLVMLSVIDMTNTWCYNWKELSKLRRCVKGVGIVLHSIEDLHELAQLPNVLTWRLGLSKLMGFNEPLQLLSPSLLGSRNILFSIQMLKIECCKGFEVVSMVSDGDSSAHKRCLLRLEEVELKSLPKLKEIVWGRVCPVEMLPSLTVLTISECDNLRNLSWVIRLPSLEDLTVYHCNEMEQIVIVDNEIGLDGEEKNGVGAAGWEFPSLRRLCLKDLRSLTVFGGSFTFPSLEIMHVIDCPEMKALPFGNEMDVRKLKEIRGERQWWQNLDMEDDDRASLQPYLKVQ</sequence>
<dbReference type="InterPro" id="IPR055414">
    <property type="entry name" value="LRR_R13L4/SHOC2-like"/>
</dbReference>
<feature type="domain" description="Disease resistance R13L4/SHOC-2-like LRR" evidence="2">
    <location>
        <begin position="42"/>
        <end position="342"/>
    </location>
</feature>
<dbReference type="SUPFAM" id="SSF52058">
    <property type="entry name" value="L domain-like"/>
    <property type="match status" value="1"/>
</dbReference>
<dbReference type="PANTHER" id="PTHR33463:SF204">
    <property type="entry name" value="NB-ARC DOMAIN-CONTAINING PROTEIN"/>
    <property type="match status" value="1"/>
</dbReference>
<evidence type="ECO:0000256" key="1">
    <source>
        <dbReference type="ARBA" id="ARBA00022737"/>
    </source>
</evidence>
<dbReference type="InterPro" id="IPR001611">
    <property type="entry name" value="Leu-rich_rpt"/>
</dbReference>
<dbReference type="PROSITE" id="PS51450">
    <property type="entry name" value="LRR"/>
    <property type="match status" value="1"/>
</dbReference>
<dbReference type="Pfam" id="PF23598">
    <property type="entry name" value="LRR_14"/>
    <property type="match status" value="1"/>
</dbReference>
<dbReference type="EMBL" id="JANQDX010000012">
    <property type="protein sequence ID" value="KAL0915381.1"/>
    <property type="molecule type" value="Genomic_DNA"/>
</dbReference>